<evidence type="ECO:0000256" key="2">
    <source>
        <dbReference type="ARBA" id="ARBA00011955"/>
    </source>
</evidence>
<dbReference type="PANTHER" id="PTHR30040:SF2">
    <property type="entry name" value="FAD:PROTEIN FMN TRANSFERASE"/>
    <property type="match status" value="1"/>
</dbReference>
<proteinExistence type="predicted"/>
<evidence type="ECO:0000313" key="12">
    <source>
        <dbReference type="Proteomes" id="UP000660454"/>
    </source>
</evidence>
<keyword evidence="6" id="KW-0479">Metal-binding</keyword>
<evidence type="ECO:0000256" key="10">
    <source>
        <dbReference type="ARBA" id="ARBA00048540"/>
    </source>
</evidence>
<evidence type="ECO:0000256" key="9">
    <source>
        <dbReference type="ARBA" id="ARBA00031306"/>
    </source>
</evidence>
<evidence type="ECO:0000256" key="6">
    <source>
        <dbReference type="ARBA" id="ARBA00022723"/>
    </source>
</evidence>
<evidence type="ECO:0000256" key="8">
    <source>
        <dbReference type="ARBA" id="ARBA00022842"/>
    </source>
</evidence>
<evidence type="ECO:0000313" key="11">
    <source>
        <dbReference type="EMBL" id="GIH61262.1"/>
    </source>
</evidence>
<keyword evidence="5 11" id="KW-0808">Transferase</keyword>
<protein>
    <recommendedName>
        <fullName evidence="3">FAD:protein FMN transferase</fullName>
        <ecNumber evidence="2">2.7.1.180</ecNumber>
    </recommendedName>
    <alternativeName>
        <fullName evidence="9">Flavin transferase</fullName>
    </alternativeName>
</protein>
<comment type="catalytic activity">
    <reaction evidence="10">
        <text>L-threonyl-[protein] + FAD = FMN-L-threonyl-[protein] + AMP + H(+)</text>
        <dbReference type="Rhea" id="RHEA:36847"/>
        <dbReference type="Rhea" id="RHEA-COMP:11060"/>
        <dbReference type="Rhea" id="RHEA-COMP:11061"/>
        <dbReference type="ChEBI" id="CHEBI:15378"/>
        <dbReference type="ChEBI" id="CHEBI:30013"/>
        <dbReference type="ChEBI" id="CHEBI:57692"/>
        <dbReference type="ChEBI" id="CHEBI:74257"/>
        <dbReference type="ChEBI" id="CHEBI:456215"/>
        <dbReference type="EC" id="2.7.1.180"/>
    </reaction>
</comment>
<dbReference type="SUPFAM" id="SSF143631">
    <property type="entry name" value="ApbE-like"/>
    <property type="match status" value="1"/>
</dbReference>
<dbReference type="EC" id="2.7.1.180" evidence="2"/>
<dbReference type="InterPro" id="IPR003374">
    <property type="entry name" value="ApbE-like_sf"/>
</dbReference>
<evidence type="ECO:0000256" key="7">
    <source>
        <dbReference type="ARBA" id="ARBA00022827"/>
    </source>
</evidence>
<dbReference type="Proteomes" id="UP000660454">
    <property type="component" value="Unassembled WGS sequence"/>
</dbReference>
<gene>
    <name evidence="11" type="ORF">Msi02_20790</name>
</gene>
<keyword evidence="4" id="KW-0285">Flavoprotein</keyword>
<dbReference type="GO" id="GO:0016740">
    <property type="term" value="F:transferase activity"/>
    <property type="evidence" value="ECO:0007669"/>
    <property type="project" value="UniProtKB-KW"/>
</dbReference>
<sequence length="241" mass="25248">MTRHVEHVMGTVFSFDVRHQDDAAPCVAEAVAWLHHVDEVFSTYKPDSPVSRLGRGEITPADCPPEVADILRMCESVSDRSHGYFTAYPGGRLDPSAIVKGWAVERASAMLREAGVPDHCVNGGGDVRLSGSAGPGRSWRVGVAHPLRPGHLAAVVSGNDLAVATSGTAERGAHIIDPHTGRPATELASVTVIGPDLALADAYATGAFAMGGAAREWVEELDGYEAFAVTAAGATWRTSGL</sequence>
<comment type="cofactor">
    <cofactor evidence="1">
        <name>Mg(2+)</name>
        <dbReference type="ChEBI" id="CHEBI:18420"/>
    </cofactor>
</comment>
<organism evidence="11 12">
    <name type="scientific">Microbispora siamensis</name>
    <dbReference type="NCBI Taxonomy" id="564413"/>
    <lineage>
        <taxon>Bacteria</taxon>
        <taxon>Bacillati</taxon>
        <taxon>Actinomycetota</taxon>
        <taxon>Actinomycetes</taxon>
        <taxon>Streptosporangiales</taxon>
        <taxon>Streptosporangiaceae</taxon>
        <taxon>Microbispora</taxon>
    </lineage>
</organism>
<accession>A0ABQ4GIM5</accession>
<keyword evidence="8" id="KW-0460">Magnesium</keyword>
<comment type="caution">
    <text evidence="11">The sequence shown here is derived from an EMBL/GenBank/DDBJ whole genome shotgun (WGS) entry which is preliminary data.</text>
</comment>
<dbReference type="Gene3D" id="3.10.520.10">
    <property type="entry name" value="ApbE-like domains"/>
    <property type="match status" value="2"/>
</dbReference>
<name>A0ABQ4GIM5_9ACTN</name>
<dbReference type="RefSeq" id="WP_239108275.1">
    <property type="nucleotide sequence ID" value="NZ_BOOF01000009.1"/>
</dbReference>
<evidence type="ECO:0000256" key="1">
    <source>
        <dbReference type="ARBA" id="ARBA00001946"/>
    </source>
</evidence>
<keyword evidence="12" id="KW-1185">Reference proteome</keyword>
<evidence type="ECO:0000256" key="3">
    <source>
        <dbReference type="ARBA" id="ARBA00016337"/>
    </source>
</evidence>
<reference evidence="11 12" key="1">
    <citation type="submission" date="2021-01" db="EMBL/GenBank/DDBJ databases">
        <title>Whole genome shotgun sequence of Microbispora siamensis NBRC 104113.</title>
        <authorList>
            <person name="Komaki H."/>
            <person name="Tamura T."/>
        </authorList>
    </citation>
    <scope>NUCLEOTIDE SEQUENCE [LARGE SCALE GENOMIC DNA]</scope>
    <source>
        <strain evidence="11 12">NBRC 104113</strain>
    </source>
</reference>
<evidence type="ECO:0000256" key="4">
    <source>
        <dbReference type="ARBA" id="ARBA00022630"/>
    </source>
</evidence>
<keyword evidence="7" id="KW-0274">FAD</keyword>
<dbReference type="PANTHER" id="PTHR30040">
    <property type="entry name" value="THIAMINE BIOSYNTHESIS LIPOPROTEIN APBE"/>
    <property type="match status" value="1"/>
</dbReference>
<dbReference type="InterPro" id="IPR024932">
    <property type="entry name" value="ApbE"/>
</dbReference>
<dbReference type="EMBL" id="BOOF01000009">
    <property type="protein sequence ID" value="GIH61262.1"/>
    <property type="molecule type" value="Genomic_DNA"/>
</dbReference>
<dbReference type="Pfam" id="PF02424">
    <property type="entry name" value="ApbE"/>
    <property type="match status" value="2"/>
</dbReference>
<evidence type="ECO:0000256" key="5">
    <source>
        <dbReference type="ARBA" id="ARBA00022679"/>
    </source>
</evidence>